<reference evidence="2 3" key="1">
    <citation type="submission" date="2011-01" db="EMBL/GenBank/DDBJ databases">
        <title>Complete sequence of Pseudoxanthomonas suwonensis 11-1.</title>
        <authorList>
            <consortium name="US DOE Joint Genome Institute"/>
            <person name="Lucas S."/>
            <person name="Copeland A."/>
            <person name="Lapidus A."/>
            <person name="Cheng J.-F."/>
            <person name="Goodwin L."/>
            <person name="Pitluck S."/>
            <person name="Teshima H."/>
            <person name="Detter J.C."/>
            <person name="Han C."/>
            <person name="Tapia R."/>
            <person name="Land M."/>
            <person name="Hauser L."/>
            <person name="Kyrpides N."/>
            <person name="Ivanova N."/>
            <person name="Ovchinnikova G."/>
            <person name="Siebers A.K."/>
            <person name="Allgaier M."/>
            <person name="Thelen M.P."/>
            <person name="Hugenholtz P."/>
            <person name="Gladden J."/>
            <person name="Woyke T."/>
        </authorList>
    </citation>
    <scope>NUCLEOTIDE SEQUENCE [LARGE SCALE GENOMIC DNA]</scope>
    <source>
        <strain evidence="3">11-1</strain>
    </source>
</reference>
<feature type="signal peptide" evidence="1">
    <location>
        <begin position="1"/>
        <end position="18"/>
    </location>
</feature>
<dbReference type="EMBL" id="CP002446">
    <property type="protein sequence ID" value="ADV27022.1"/>
    <property type="molecule type" value="Genomic_DNA"/>
</dbReference>
<dbReference type="STRING" id="743721.Psesu_1173"/>
<dbReference type="HOGENOM" id="CLU_102975_0_0_6"/>
<feature type="chain" id="PRO_5003215032" description="DNA transfer protein p32" evidence="1">
    <location>
        <begin position="19"/>
        <end position="194"/>
    </location>
</feature>
<evidence type="ECO:0000313" key="3">
    <source>
        <dbReference type="Proteomes" id="UP000008632"/>
    </source>
</evidence>
<dbReference type="RefSeq" id="WP_013534851.1">
    <property type="nucleotide sequence ID" value="NC_014924.1"/>
</dbReference>
<accession>E6WS73</accession>
<dbReference type="OrthoDB" id="6054163at2"/>
<protein>
    <recommendedName>
        <fullName evidence="4">DNA transfer protein p32</fullName>
    </recommendedName>
</protein>
<proteinExistence type="predicted"/>
<sequence>MSMVAVAVVGSAAVGAYAADKSADAAKSAGRNATAESARQYNQTREDMLPWLDAGGWALDRQKQVLMGDYSGFLNSPDYQAALQLGTEALDAGATAQGNLWGGGADADRIQFGQQLATQNLGNYWSKLAGLSQTGQGTANQLGGFGQAHANNVAQNQWGVANARASAYGQMADSVNSGINAGMGYYGYKKGYGT</sequence>
<keyword evidence="1" id="KW-0732">Signal</keyword>
<evidence type="ECO:0000256" key="1">
    <source>
        <dbReference type="SAM" id="SignalP"/>
    </source>
</evidence>
<dbReference type="AlphaFoldDB" id="E6WS73"/>
<keyword evidence="3" id="KW-1185">Reference proteome</keyword>
<name>E6WS73_PSEUU</name>
<evidence type="ECO:0008006" key="4">
    <source>
        <dbReference type="Google" id="ProtNLM"/>
    </source>
</evidence>
<organism evidence="2 3">
    <name type="scientific">Pseudoxanthomonas suwonensis (strain 11-1)</name>
    <dbReference type="NCBI Taxonomy" id="743721"/>
    <lineage>
        <taxon>Bacteria</taxon>
        <taxon>Pseudomonadati</taxon>
        <taxon>Pseudomonadota</taxon>
        <taxon>Gammaproteobacteria</taxon>
        <taxon>Lysobacterales</taxon>
        <taxon>Lysobacteraceae</taxon>
        <taxon>Pseudoxanthomonas</taxon>
    </lineage>
</organism>
<dbReference type="KEGG" id="psu:Psesu_1173"/>
<evidence type="ECO:0000313" key="2">
    <source>
        <dbReference type="EMBL" id="ADV27022.1"/>
    </source>
</evidence>
<dbReference type="Proteomes" id="UP000008632">
    <property type="component" value="Chromosome"/>
</dbReference>
<gene>
    <name evidence="2" type="ordered locus">Psesu_1173</name>
</gene>